<accession>A0A136WAZ5</accession>
<gene>
    <name evidence="2" type="ORF">CLNEO_29400</name>
</gene>
<sequence length="283" mass="31190">MKKYILYFITTLLLLGTTACSKKSVSSAAQEAQAAQVGLADIASMQEPIDSLLRCILENNIPYDPTDPNFFWTALYYFLESYGEENPLVTTTEDGKIKVPKKVAQEYAIALFANYDALLPLPQSLSNFITYDGNLETYLITPGEGSLSETVLSNYKEEENSHTITAKLISTLENKALLGECTITLQKNVFADGIEDPRYFYSVAEITPVSGFPSPPQNASAVFNGLADNHTVEVTHQDGTIQAYQFYDETVSKKLHTLNEGSAFSFSYTSNDSTGTNTILEIN</sequence>
<comment type="caution">
    <text evidence="2">The sequence shown here is derived from an EMBL/GenBank/DDBJ whole genome shotgun (WGS) entry which is preliminary data.</text>
</comment>
<organism evidence="2 3">
    <name type="scientific">Anaerotignum neopropionicum</name>
    <dbReference type="NCBI Taxonomy" id="36847"/>
    <lineage>
        <taxon>Bacteria</taxon>
        <taxon>Bacillati</taxon>
        <taxon>Bacillota</taxon>
        <taxon>Clostridia</taxon>
        <taxon>Lachnospirales</taxon>
        <taxon>Anaerotignaceae</taxon>
        <taxon>Anaerotignum</taxon>
    </lineage>
</organism>
<dbReference type="PROSITE" id="PS51257">
    <property type="entry name" value="PROKAR_LIPOPROTEIN"/>
    <property type="match status" value="1"/>
</dbReference>
<evidence type="ECO:0000256" key="1">
    <source>
        <dbReference type="SAM" id="SignalP"/>
    </source>
</evidence>
<keyword evidence="1" id="KW-0732">Signal</keyword>
<dbReference type="RefSeq" id="WP_066091006.1">
    <property type="nucleotide sequence ID" value="NZ_LRVM01000018.1"/>
</dbReference>
<name>A0A136WAZ5_9FIRM</name>
<evidence type="ECO:0000313" key="2">
    <source>
        <dbReference type="EMBL" id="KXL51688.1"/>
    </source>
</evidence>
<evidence type="ECO:0000313" key="3">
    <source>
        <dbReference type="Proteomes" id="UP000070539"/>
    </source>
</evidence>
<dbReference type="AlphaFoldDB" id="A0A136WAZ5"/>
<feature type="signal peptide" evidence="1">
    <location>
        <begin position="1"/>
        <end position="21"/>
    </location>
</feature>
<proteinExistence type="predicted"/>
<feature type="chain" id="PRO_5039309076" evidence="1">
    <location>
        <begin position="22"/>
        <end position="283"/>
    </location>
</feature>
<dbReference type="OrthoDB" id="1851708at2"/>
<keyword evidence="3" id="KW-1185">Reference proteome</keyword>
<dbReference type="EMBL" id="LRVM01000018">
    <property type="protein sequence ID" value="KXL51688.1"/>
    <property type="molecule type" value="Genomic_DNA"/>
</dbReference>
<dbReference type="Proteomes" id="UP000070539">
    <property type="component" value="Unassembled WGS sequence"/>
</dbReference>
<protein>
    <submittedName>
        <fullName evidence="2">Uncharacterized protein</fullName>
    </submittedName>
</protein>
<reference evidence="2 3" key="1">
    <citation type="submission" date="2016-01" db="EMBL/GenBank/DDBJ databases">
        <title>Genome sequence of Clostridium neopropionicum X4, DSM-3847.</title>
        <authorList>
            <person name="Poehlein A."/>
            <person name="Beck M.H."/>
            <person name="Bengelsdorf F.R."/>
            <person name="Daniel R."/>
            <person name="Duerre P."/>
        </authorList>
    </citation>
    <scope>NUCLEOTIDE SEQUENCE [LARGE SCALE GENOMIC DNA]</scope>
    <source>
        <strain evidence="2 3">DSM-3847</strain>
    </source>
</reference>